<dbReference type="OrthoDB" id="26679at2759"/>
<feature type="domain" description="TLDc" evidence="6">
    <location>
        <begin position="182"/>
        <end position="363"/>
    </location>
</feature>
<dbReference type="GO" id="GO:0005634">
    <property type="term" value="C:nucleus"/>
    <property type="evidence" value="ECO:0007669"/>
    <property type="project" value="TreeGrafter"/>
</dbReference>
<dbReference type="AlphaFoldDB" id="A0A9W8CQ06"/>
<sequence length="364" mass="40216">MSNSDSGPLPPANSETLPLKHSYTAPPALIMNLRNSIRDTETVPGSSDDKRPRSFASRLLHFGLGGHAADNHLPSPARENSRSASSSSHDFDAMASSISTVHSTSHSNDGEGERVNGAAMQFTEYGDTSQATREAMETNILRDNGSSDTAAEAATAPPNMQRQHSAFRRPVQLLNRHDDTPKVLTATIAEELRQLLPVQQRLSKSWRLVYSMDQQGISMNTMLTLCSGEREMLLAIKDTKGKVFGAFLNEPLRLSPTFYGQGTCFLWKAYRSSPQSRRKDAVKRFKYTGENEYFILCDPDFVAIGGGRGKFGLWFKSDFLHGYSAQCPTFNNEPLCLDPSSAKTATDDQKEFVVGHLELWAFNP</sequence>
<comment type="similarity">
    <text evidence="2">Belongs to the OXR1 family.</text>
</comment>
<feature type="compositionally biased region" description="Low complexity" evidence="5">
    <location>
        <begin position="75"/>
        <end position="92"/>
    </location>
</feature>
<accession>A0A9W8CQ06</accession>
<dbReference type="EMBL" id="JANBOJ010000304">
    <property type="protein sequence ID" value="KAJ1720041.1"/>
    <property type="molecule type" value="Genomic_DNA"/>
</dbReference>
<dbReference type="Pfam" id="PF07534">
    <property type="entry name" value="TLD"/>
    <property type="match status" value="1"/>
</dbReference>
<evidence type="ECO:0000259" key="6">
    <source>
        <dbReference type="PROSITE" id="PS51886"/>
    </source>
</evidence>
<evidence type="ECO:0000256" key="2">
    <source>
        <dbReference type="ARBA" id="ARBA00009540"/>
    </source>
</evidence>
<keyword evidence="3" id="KW-0496">Mitochondrion</keyword>
<dbReference type="GO" id="GO:0006979">
    <property type="term" value="P:response to oxidative stress"/>
    <property type="evidence" value="ECO:0007669"/>
    <property type="project" value="TreeGrafter"/>
</dbReference>
<evidence type="ECO:0000256" key="3">
    <source>
        <dbReference type="ARBA" id="ARBA00023128"/>
    </source>
</evidence>
<comment type="subcellular location">
    <subcellularLocation>
        <location evidence="1">Mitochondrion</location>
    </subcellularLocation>
</comment>
<evidence type="ECO:0000313" key="8">
    <source>
        <dbReference type="Proteomes" id="UP001149813"/>
    </source>
</evidence>
<feature type="region of interest" description="Disordered" evidence="5">
    <location>
        <begin position="143"/>
        <end position="165"/>
    </location>
</feature>
<dbReference type="PANTHER" id="PTHR23354:SF62">
    <property type="entry name" value="MUSTARD, ISOFORM V"/>
    <property type="match status" value="1"/>
</dbReference>
<dbReference type="GO" id="GO:0005739">
    <property type="term" value="C:mitochondrion"/>
    <property type="evidence" value="ECO:0007669"/>
    <property type="project" value="UniProtKB-SubCell"/>
</dbReference>
<proteinExistence type="inferred from homology"/>
<evidence type="ECO:0000256" key="1">
    <source>
        <dbReference type="ARBA" id="ARBA00004173"/>
    </source>
</evidence>
<feature type="region of interest" description="Disordered" evidence="5">
    <location>
        <begin position="66"/>
        <end position="92"/>
    </location>
</feature>
<keyword evidence="8" id="KW-1185">Reference proteome</keyword>
<organism evidence="7 8">
    <name type="scientific">Coemansia erecta</name>
    <dbReference type="NCBI Taxonomy" id="147472"/>
    <lineage>
        <taxon>Eukaryota</taxon>
        <taxon>Fungi</taxon>
        <taxon>Fungi incertae sedis</taxon>
        <taxon>Zoopagomycota</taxon>
        <taxon>Kickxellomycotina</taxon>
        <taxon>Kickxellomycetes</taxon>
        <taxon>Kickxellales</taxon>
        <taxon>Kickxellaceae</taxon>
        <taxon>Coemansia</taxon>
    </lineage>
</organism>
<gene>
    <name evidence="7" type="primary">OXR1</name>
    <name evidence="7" type="ORF">LPJ53_005274</name>
</gene>
<dbReference type="SMART" id="SM00584">
    <property type="entry name" value="TLDc"/>
    <property type="match status" value="1"/>
</dbReference>
<dbReference type="PANTHER" id="PTHR23354">
    <property type="entry name" value="NUCLEOLAR PROTEIN 7/ESTROGEN RECEPTOR COACTIVATOR-RELATED"/>
    <property type="match status" value="1"/>
</dbReference>
<evidence type="ECO:0000256" key="5">
    <source>
        <dbReference type="SAM" id="MobiDB-lite"/>
    </source>
</evidence>
<name>A0A9W8CQ06_9FUNG</name>
<dbReference type="PROSITE" id="PS51886">
    <property type="entry name" value="TLDC"/>
    <property type="match status" value="1"/>
</dbReference>
<dbReference type="InterPro" id="IPR006571">
    <property type="entry name" value="TLDc_dom"/>
</dbReference>
<evidence type="ECO:0000256" key="4">
    <source>
        <dbReference type="ARBA" id="ARBA00040604"/>
    </source>
</evidence>
<feature type="region of interest" description="Disordered" evidence="5">
    <location>
        <begin position="1"/>
        <end position="20"/>
    </location>
</feature>
<comment type="caution">
    <text evidence="7">The sequence shown here is derived from an EMBL/GenBank/DDBJ whole genome shotgun (WGS) entry which is preliminary data.</text>
</comment>
<evidence type="ECO:0000313" key="7">
    <source>
        <dbReference type="EMBL" id="KAJ1720041.1"/>
    </source>
</evidence>
<reference evidence="7" key="1">
    <citation type="submission" date="2022-07" db="EMBL/GenBank/DDBJ databases">
        <title>Phylogenomic reconstructions and comparative analyses of Kickxellomycotina fungi.</title>
        <authorList>
            <person name="Reynolds N.K."/>
            <person name="Stajich J.E."/>
            <person name="Barry K."/>
            <person name="Grigoriev I.V."/>
            <person name="Crous P."/>
            <person name="Smith M.E."/>
        </authorList>
    </citation>
    <scope>NUCLEOTIDE SEQUENCE</scope>
    <source>
        <strain evidence="7">NBRC 32514</strain>
    </source>
</reference>
<dbReference type="Proteomes" id="UP001149813">
    <property type="component" value="Unassembled WGS sequence"/>
</dbReference>
<protein>
    <recommendedName>
        <fullName evidence="4">Oxidation resistance protein 1</fullName>
    </recommendedName>
</protein>